<gene>
    <name evidence="3" type="ORF">Taro_054172</name>
</gene>
<feature type="transmembrane region" description="Helical" evidence="2">
    <location>
        <begin position="53"/>
        <end position="75"/>
    </location>
</feature>
<evidence type="ECO:0000313" key="4">
    <source>
        <dbReference type="Proteomes" id="UP000652761"/>
    </source>
</evidence>
<sequence>MDNLKLRLCFLSPQQQQQQQPSSGSAATTSSNRSSFTSGQAHAMEVRTPVRVVSVWTFCTVCLASFAVGVVVGFTQEPRVTKVVKRRVRRWVSRYIRRRLRRWAGRLLKPLRTRKST</sequence>
<feature type="compositionally biased region" description="Low complexity" evidence="1">
    <location>
        <begin position="12"/>
        <end position="40"/>
    </location>
</feature>
<keyword evidence="2" id="KW-0812">Transmembrane</keyword>
<comment type="caution">
    <text evidence="3">The sequence shown here is derived from an EMBL/GenBank/DDBJ whole genome shotgun (WGS) entry which is preliminary data.</text>
</comment>
<protein>
    <recommendedName>
        <fullName evidence="5">Transmembrane protein</fullName>
    </recommendedName>
</protein>
<accession>A0A843XN67</accession>
<keyword evidence="4" id="KW-1185">Reference proteome</keyword>
<evidence type="ECO:0008006" key="5">
    <source>
        <dbReference type="Google" id="ProtNLM"/>
    </source>
</evidence>
<organism evidence="3 4">
    <name type="scientific">Colocasia esculenta</name>
    <name type="common">Wild taro</name>
    <name type="synonym">Arum esculentum</name>
    <dbReference type="NCBI Taxonomy" id="4460"/>
    <lineage>
        <taxon>Eukaryota</taxon>
        <taxon>Viridiplantae</taxon>
        <taxon>Streptophyta</taxon>
        <taxon>Embryophyta</taxon>
        <taxon>Tracheophyta</taxon>
        <taxon>Spermatophyta</taxon>
        <taxon>Magnoliopsida</taxon>
        <taxon>Liliopsida</taxon>
        <taxon>Araceae</taxon>
        <taxon>Aroideae</taxon>
        <taxon>Colocasieae</taxon>
        <taxon>Colocasia</taxon>
    </lineage>
</organism>
<proteinExistence type="predicted"/>
<dbReference type="AlphaFoldDB" id="A0A843XN67"/>
<keyword evidence="2" id="KW-0472">Membrane</keyword>
<keyword evidence="2" id="KW-1133">Transmembrane helix</keyword>
<dbReference type="EMBL" id="NMUH01010636">
    <property type="protein sequence ID" value="MQM21139.1"/>
    <property type="molecule type" value="Genomic_DNA"/>
</dbReference>
<feature type="region of interest" description="Disordered" evidence="1">
    <location>
        <begin position="12"/>
        <end position="42"/>
    </location>
</feature>
<reference evidence="3" key="1">
    <citation type="submission" date="2017-07" db="EMBL/GenBank/DDBJ databases">
        <title>Taro Niue Genome Assembly and Annotation.</title>
        <authorList>
            <person name="Atibalentja N."/>
            <person name="Keating K."/>
            <person name="Fields C.J."/>
        </authorList>
    </citation>
    <scope>NUCLEOTIDE SEQUENCE</scope>
    <source>
        <strain evidence="3">Niue_2</strain>
        <tissue evidence="3">Leaf</tissue>
    </source>
</reference>
<name>A0A843XN67_COLES</name>
<dbReference type="Proteomes" id="UP000652761">
    <property type="component" value="Unassembled WGS sequence"/>
</dbReference>
<evidence type="ECO:0000256" key="1">
    <source>
        <dbReference type="SAM" id="MobiDB-lite"/>
    </source>
</evidence>
<evidence type="ECO:0000313" key="3">
    <source>
        <dbReference type="EMBL" id="MQM21139.1"/>
    </source>
</evidence>
<evidence type="ECO:0000256" key="2">
    <source>
        <dbReference type="SAM" id="Phobius"/>
    </source>
</evidence>